<dbReference type="OrthoDB" id="239865at2759"/>
<dbReference type="EMBL" id="LN835307">
    <property type="protein sequence ID" value="CRH01252.1"/>
    <property type="molecule type" value="Genomic_DNA"/>
</dbReference>
<dbReference type="AlphaFoldDB" id="A0A1J1HCV5"/>
<dbReference type="RefSeq" id="XP_028534253.1">
    <property type="nucleotide sequence ID" value="XM_028677911.1"/>
</dbReference>
<dbReference type="InterPro" id="IPR036322">
    <property type="entry name" value="WD40_repeat_dom_sf"/>
</dbReference>
<evidence type="ECO:0008006" key="3">
    <source>
        <dbReference type="Google" id="ProtNLM"/>
    </source>
</evidence>
<sequence length="536" mass="63758">MDSDNKKNDVMTENKVVFAMSIYEDKKKEYKEKENFLNNKHFYILQEIPFIDSYNYKYEKIENLNKSNETYYIDGDTSSSYEMNDNENKNSENEDKYYKFYKNEDHEDENDTDKSEGNKNIYQDKYTDEKKKKKKNEFLKQCEFNSDGSCYYTISNSNYLRLFATDLTLLHFLEKNENIYENLDLLYEKYNNMSDLEKTKRNSSWITMKLSEHIYDCKFYPYFEWANCNTCFFSVCSKNKPVYLYSAFDGSILLSFKTLNECCEICNCYSLCFHPEKNWLLCGTNKSIKVFDLCKPNETLENRILGTRKGKGQKGIISTIEYKKEGYGKNSIYAVGDYNDCLYIYADNCDHKNDYILKFENRKNSNGITHIKWFKEFFILSGSRNSSYIYLYDMRNNKNYVQKFERHALTNQKYIFDIYKDYLICGDTFGYINVYDIINNKLVHKQLINKYSPIISINKHPFYPLLITGSGTRRYYENNNNEVDIITNLFYNSKNCHEDSYGNSPREKDPSFPSVSQYINSICTIFSDLITEELTS</sequence>
<dbReference type="PANTHER" id="PTHR13211">
    <property type="entry name" value="TELOMERASE CAJAL BODY PROTEIN 1"/>
    <property type="match status" value="1"/>
</dbReference>
<dbReference type="PANTHER" id="PTHR13211:SF0">
    <property type="entry name" value="TELOMERASE CAJAL BODY PROTEIN 1"/>
    <property type="match status" value="1"/>
</dbReference>
<dbReference type="VEuPathDB" id="PlasmoDB:PRELSG_1213600"/>
<dbReference type="SUPFAM" id="SSF50978">
    <property type="entry name" value="WD40 repeat-like"/>
    <property type="match status" value="1"/>
</dbReference>
<dbReference type="GeneID" id="39737380"/>
<gene>
    <name evidence="1" type="ORF">PRELSG_1213600</name>
</gene>
<dbReference type="InterPro" id="IPR051150">
    <property type="entry name" value="SWT21/TCAB1_mRNA_Telomere"/>
</dbReference>
<evidence type="ECO:0000313" key="2">
    <source>
        <dbReference type="Proteomes" id="UP000220158"/>
    </source>
</evidence>
<dbReference type="InterPro" id="IPR015943">
    <property type="entry name" value="WD40/YVTN_repeat-like_dom_sf"/>
</dbReference>
<accession>A0A1J1HCV5</accession>
<name>A0A1J1HCV5_PLARL</name>
<protein>
    <recommendedName>
        <fullName evidence="3">WD repeat-containing protein 79</fullName>
    </recommendedName>
</protein>
<dbReference type="KEGG" id="prel:PRELSG_1213600"/>
<dbReference type="Gene3D" id="2.130.10.10">
    <property type="entry name" value="YVTN repeat-like/Quinoprotein amine dehydrogenase"/>
    <property type="match status" value="1"/>
</dbReference>
<dbReference type="Proteomes" id="UP000220158">
    <property type="component" value="Chromosome 12"/>
</dbReference>
<organism evidence="1 2">
    <name type="scientific">Plasmodium relictum</name>
    <dbReference type="NCBI Taxonomy" id="85471"/>
    <lineage>
        <taxon>Eukaryota</taxon>
        <taxon>Sar</taxon>
        <taxon>Alveolata</taxon>
        <taxon>Apicomplexa</taxon>
        <taxon>Aconoidasida</taxon>
        <taxon>Haemosporida</taxon>
        <taxon>Plasmodiidae</taxon>
        <taxon>Plasmodium</taxon>
        <taxon>Plasmodium (Haemamoeba)</taxon>
    </lineage>
</organism>
<keyword evidence="2" id="KW-1185">Reference proteome</keyword>
<proteinExistence type="predicted"/>
<reference evidence="1 2" key="1">
    <citation type="submission" date="2015-04" db="EMBL/GenBank/DDBJ databases">
        <authorList>
            <consortium name="Pathogen Informatics"/>
        </authorList>
    </citation>
    <scope>NUCLEOTIDE SEQUENCE [LARGE SCALE GENOMIC DNA]</scope>
    <source>
        <strain evidence="1 2">SGS1</strain>
    </source>
</reference>
<evidence type="ECO:0000313" key="1">
    <source>
        <dbReference type="EMBL" id="CRH01252.1"/>
    </source>
</evidence>